<dbReference type="GO" id="GO:0033320">
    <property type="term" value="P:UDP-D-xylose biosynthetic process"/>
    <property type="evidence" value="ECO:0007669"/>
    <property type="project" value="UniProtKB-UniPathway"/>
</dbReference>
<dbReference type="UniPathway" id="UPA00796">
    <property type="reaction ID" value="UER00771"/>
</dbReference>
<dbReference type="EC" id="4.1.1.35" evidence="5"/>
<feature type="domain" description="NAD-dependent epimerase/dehydratase" evidence="20">
    <location>
        <begin position="107"/>
        <end position="339"/>
    </location>
</feature>
<evidence type="ECO:0000256" key="12">
    <source>
        <dbReference type="ARBA" id="ARBA00023034"/>
    </source>
</evidence>
<dbReference type="InterPro" id="IPR001509">
    <property type="entry name" value="Epimerase_deHydtase"/>
</dbReference>
<reference evidence="21 22" key="1">
    <citation type="submission" date="2019-09" db="EMBL/GenBank/DDBJ databases">
        <title>A chromosome-level genome assembly of the Chinese tupelo Nyssa sinensis.</title>
        <authorList>
            <person name="Yang X."/>
            <person name="Kang M."/>
            <person name="Yang Y."/>
            <person name="Xiong H."/>
            <person name="Wang M."/>
            <person name="Zhang Z."/>
            <person name="Wang Z."/>
            <person name="Wu H."/>
            <person name="Ma T."/>
            <person name="Liu J."/>
            <person name="Xi Z."/>
        </authorList>
    </citation>
    <scope>NUCLEOTIDE SEQUENCE [LARGE SCALE GENOMIC DNA]</scope>
    <source>
        <strain evidence="21">J267</strain>
        <tissue evidence="21">Leaf</tissue>
    </source>
</reference>
<comment type="similarity">
    <text evidence="4">Belongs to the NAD(P)-dependent epimerase/dehydratase family. UDP-glucuronic acid decarboxylase subfamily.</text>
</comment>
<keyword evidence="12" id="KW-0333">Golgi apparatus</keyword>
<comment type="cofactor">
    <cofactor evidence="1">
        <name>NAD(+)</name>
        <dbReference type="ChEBI" id="CHEBI:57540"/>
    </cofactor>
</comment>
<evidence type="ECO:0000256" key="16">
    <source>
        <dbReference type="ARBA" id="ARBA00031585"/>
    </source>
</evidence>
<evidence type="ECO:0000256" key="11">
    <source>
        <dbReference type="ARBA" id="ARBA00023027"/>
    </source>
</evidence>
<comment type="pathway">
    <text evidence="3">Nucleotide-sugar biosynthesis; UDP-alpha-D-xylose biosynthesis; UDP-alpha-D-xylose from UDP-alpha-D-glucuronate: step 1/1.</text>
</comment>
<gene>
    <name evidence="21" type="ORF">F0562_016378</name>
</gene>
<feature type="transmembrane region" description="Helical" evidence="19">
    <location>
        <begin position="32"/>
        <end position="49"/>
    </location>
</feature>
<evidence type="ECO:0000256" key="19">
    <source>
        <dbReference type="SAM" id="Phobius"/>
    </source>
</evidence>
<evidence type="ECO:0000256" key="5">
    <source>
        <dbReference type="ARBA" id="ARBA00012290"/>
    </source>
</evidence>
<keyword evidence="13 19" id="KW-0472">Membrane</keyword>
<keyword evidence="14" id="KW-0325">Glycoprotein</keyword>
<accession>A0A5J4ZMG8</accession>
<protein>
    <recommendedName>
        <fullName evidence="6">UDP-glucuronic acid decarboxylase 1</fullName>
        <ecNumber evidence="5">4.1.1.35</ecNumber>
    </recommendedName>
    <alternativeName>
        <fullName evidence="16">UDP-glucuronate decarboxylase 1</fullName>
    </alternativeName>
</protein>
<keyword evidence="7 19" id="KW-0812">Transmembrane</keyword>
<evidence type="ECO:0000256" key="1">
    <source>
        <dbReference type="ARBA" id="ARBA00001911"/>
    </source>
</evidence>
<evidence type="ECO:0000256" key="7">
    <source>
        <dbReference type="ARBA" id="ARBA00022692"/>
    </source>
</evidence>
<comment type="subcellular location">
    <subcellularLocation>
        <location evidence="2">Golgi apparatus membrane</location>
        <topology evidence="2">Single-pass type II membrane protein</topology>
    </subcellularLocation>
    <subcellularLocation>
        <location evidence="17">Golgi apparatus</location>
        <location evidence="17">Golgi stack membrane</location>
    </subcellularLocation>
</comment>
<proteinExistence type="inferred from homology"/>
<evidence type="ECO:0000256" key="15">
    <source>
        <dbReference type="ARBA" id="ARBA00023239"/>
    </source>
</evidence>
<dbReference type="SUPFAM" id="SSF51735">
    <property type="entry name" value="NAD(P)-binding Rossmann-fold domains"/>
    <property type="match status" value="1"/>
</dbReference>
<keyword evidence="8" id="KW-0210">Decarboxylase</keyword>
<dbReference type="EMBL" id="CM018050">
    <property type="protein sequence ID" value="KAA8518848.1"/>
    <property type="molecule type" value="Genomic_DNA"/>
</dbReference>
<dbReference type="Pfam" id="PF01370">
    <property type="entry name" value="Epimerase"/>
    <property type="match status" value="1"/>
</dbReference>
<evidence type="ECO:0000313" key="22">
    <source>
        <dbReference type="Proteomes" id="UP000325577"/>
    </source>
</evidence>
<evidence type="ECO:0000256" key="13">
    <source>
        <dbReference type="ARBA" id="ARBA00023136"/>
    </source>
</evidence>
<dbReference type="InterPro" id="IPR036291">
    <property type="entry name" value="NAD(P)-bd_dom_sf"/>
</dbReference>
<keyword evidence="22" id="KW-1185">Reference proteome</keyword>
<dbReference type="OrthoDB" id="331544at2759"/>
<dbReference type="FunFam" id="3.40.50.720:FF:000065">
    <property type="entry name" value="UDP-glucuronic acid decarboxylase 1"/>
    <property type="match status" value="1"/>
</dbReference>
<evidence type="ECO:0000256" key="3">
    <source>
        <dbReference type="ARBA" id="ARBA00005100"/>
    </source>
</evidence>
<organism evidence="21 22">
    <name type="scientific">Nyssa sinensis</name>
    <dbReference type="NCBI Taxonomy" id="561372"/>
    <lineage>
        <taxon>Eukaryota</taxon>
        <taxon>Viridiplantae</taxon>
        <taxon>Streptophyta</taxon>
        <taxon>Embryophyta</taxon>
        <taxon>Tracheophyta</taxon>
        <taxon>Spermatophyta</taxon>
        <taxon>Magnoliopsida</taxon>
        <taxon>eudicotyledons</taxon>
        <taxon>Gunneridae</taxon>
        <taxon>Pentapetalae</taxon>
        <taxon>asterids</taxon>
        <taxon>Cornales</taxon>
        <taxon>Nyssaceae</taxon>
        <taxon>Nyssa</taxon>
    </lineage>
</organism>
<evidence type="ECO:0000259" key="20">
    <source>
        <dbReference type="Pfam" id="PF01370"/>
    </source>
</evidence>
<dbReference type="CDD" id="cd05230">
    <property type="entry name" value="UGD_SDR_e"/>
    <property type="match status" value="1"/>
</dbReference>
<evidence type="ECO:0000256" key="9">
    <source>
        <dbReference type="ARBA" id="ARBA00022968"/>
    </source>
</evidence>
<evidence type="ECO:0000256" key="17">
    <source>
        <dbReference type="ARBA" id="ARBA00037859"/>
    </source>
</evidence>
<dbReference type="PANTHER" id="PTHR43078:SF22">
    <property type="entry name" value="UDP-GLUCURONIC ACID DECARBOXYLASE 1"/>
    <property type="match status" value="1"/>
</dbReference>
<keyword evidence="9" id="KW-0735">Signal-anchor</keyword>
<keyword evidence="11" id="KW-0520">NAD</keyword>
<dbReference type="GO" id="GO:0032580">
    <property type="term" value="C:Golgi cisterna membrane"/>
    <property type="evidence" value="ECO:0007669"/>
    <property type="project" value="UniProtKB-SubCell"/>
</dbReference>
<sequence>MPSIQTSPYSPKALKHPRSLPRSINYLLKEQRLLFILVGILIGSTFFIIQPSLSRFGPPDTHYSMPGSFSVTRREEMPISYQESRTYRVGKVAGRVPVGIGRRRLRIVVTGGAGFVGSHLVDKLIARGDDVIVIDNFFTGRKENVMHHFGNPRFELIRHDVVRTDIVGGGSDISLGLSCLTSSLQILDCDYKTNVMGTLNMLGLAKRIGARFLLTSTSEVYGDPLEHPQKETYWGNVNPIGVRSCYDEGKRTAETLTMDYHRGAGVEERIARIFNTYGPRMCLDDGRVVSNFVAQAIRKQPLTVYGDGKQTRSFQYVSDLVDGLVALMEGEHVGPFNLGNPGEFTMLELAEVVKETIDSSATIEFRPNTADDPHKRKPDISRAKELLNWEPKVPLRKGLPLMVTDFQNRILNEDEGKGH</sequence>
<evidence type="ECO:0000256" key="2">
    <source>
        <dbReference type="ARBA" id="ARBA00004323"/>
    </source>
</evidence>
<dbReference type="GO" id="GO:0048040">
    <property type="term" value="F:UDP-glucuronate decarboxylase activity"/>
    <property type="evidence" value="ECO:0007669"/>
    <property type="project" value="UniProtKB-EC"/>
</dbReference>
<evidence type="ECO:0000256" key="6">
    <source>
        <dbReference type="ARBA" id="ARBA00018816"/>
    </source>
</evidence>
<keyword evidence="10 19" id="KW-1133">Transmembrane helix</keyword>
<dbReference type="GO" id="GO:0070403">
    <property type="term" value="F:NAD+ binding"/>
    <property type="evidence" value="ECO:0007669"/>
    <property type="project" value="InterPro"/>
</dbReference>
<dbReference type="PANTHER" id="PTHR43078">
    <property type="entry name" value="UDP-GLUCURONIC ACID DECARBOXYLASE-RELATED"/>
    <property type="match status" value="1"/>
</dbReference>
<evidence type="ECO:0000256" key="10">
    <source>
        <dbReference type="ARBA" id="ARBA00022989"/>
    </source>
</evidence>
<evidence type="ECO:0000256" key="4">
    <source>
        <dbReference type="ARBA" id="ARBA00007505"/>
    </source>
</evidence>
<evidence type="ECO:0000256" key="14">
    <source>
        <dbReference type="ARBA" id="ARBA00023180"/>
    </source>
</evidence>
<evidence type="ECO:0000256" key="8">
    <source>
        <dbReference type="ARBA" id="ARBA00022793"/>
    </source>
</evidence>
<comment type="catalytic activity">
    <reaction evidence="18">
        <text>UDP-alpha-D-glucuronate + H(+) = UDP-alpha-D-xylose + CO2</text>
        <dbReference type="Rhea" id="RHEA:23916"/>
        <dbReference type="ChEBI" id="CHEBI:15378"/>
        <dbReference type="ChEBI" id="CHEBI:16526"/>
        <dbReference type="ChEBI" id="CHEBI:57632"/>
        <dbReference type="ChEBI" id="CHEBI:58052"/>
        <dbReference type="EC" id="4.1.1.35"/>
    </reaction>
    <physiologicalReaction direction="left-to-right" evidence="18">
        <dbReference type="Rhea" id="RHEA:23917"/>
    </physiologicalReaction>
</comment>
<keyword evidence="15" id="KW-0456">Lyase</keyword>
<dbReference type="GO" id="GO:0042732">
    <property type="term" value="P:D-xylose metabolic process"/>
    <property type="evidence" value="ECO:0007669"/>
    <property type="project" value="InterPro"/>
</dbReference>
<dbReference type="AlphaFoldDB" id="A0A5J4ZMG8"/>
<dbReference type="InterPro" id="IPR044516">
    <property type="entry name" value="UXS-like"/>
</dbReference>
<dbReference type="Gene3D" id="3.40.50.720">
    <property type="entry name" value="NAD(P)-binding Rossmann-like Domain"/>
    <property type="match status" value="1"/>
</dbReference>
<name>A0A5J4ZMG8_9ASTE</name>
<dbReference type="Proteomes" id="UP000325577">
    <property type="component" value="Linkage Group LG7"/>
</dbReference>
<evidence type="ECO:0000313" key="21">
    <source>
        <dbReference type="EMBL" id="KAA8518848.1"/>
    </source>
</evidence>
<dbReference type="GO" id="GO:0000139">
    <property type="term" value="C:Golgi membrane"/>
    <property type="evidence" value="ECO:0007669"/>
    <property type="project" value="UniProtKB-SubCell"/>
</dbReference>
<evidence type="ECO:0000256" key="18">
    <source>
        <dbReference type="ARBA" id="ARBA00049410"/>
    </source>
</evidence>